<keyword evidence="1" id="KW-0378">Hydrolase</keyword>
<dbReference type="eggNOG" id="ENOG5032376">
    <property type="taxonomic scope" value="Bacteria"/>
</dbReference>
<dbReference type="GO" id="GO:0016787">
    <property type="term" value="F:hydrolase activity"/>
    <property type="evidence" value="ECO:0007669"/>
    <property type="project" value="UniProtKB-KW"/>
</dbReference>
<evidence type="ECO:0000313" key="1">
    <source>
        <dbReference type="EMBL" id="KFJ07483.1"/>
    </source>
</evidence>
<dbReference type="Proteomes" id="UP000029080">
    <property type="component" value="Unassembled WGS sequence"/>
</dbReference>
<name>A0A087EI82_9BIFI</name>
<organism evidence="1 2">
    <name type="scientific">Bifidobacterium tsurumiense</name>
    <dbReference type="NCBI Taxonomy" id="356829"/>
    <lineage>
        <taxon>Bacteria</taxon>
        <taxon>Bacillati</taxon>
        <taxon>Actinomycetota</taxon>
        <taxon>Actinomycetes</taxon>
        <taxon>Bifidobacteriales</taxon>
        <taxon>Bifidobacteriaceae</taxon>
        <taxon>Bifidobacterium</taxon>
    </lineage>
</organism>
<comment type="caution">
    <text evidence="1">The sequence shown here is derived from an EMBL/GenBank/DDBJ whole genome shotgun (WGS) entry which is preliminary data.</text>
</comment>
<dbReference type="STRING" id="356829.BITS_0733"/>
<gene>
    <name evidence="1" type="ORF">BITS_0733</name>
</gene>
<keyword evidence="2" id="KW-1185">Reference proteome</keyword>
<sequence>MPYAVHEHVRVLRFQRPVAPGLDSRVHALEPVGQGLGGHPLSPQQLADVVHAAGGDPGQVHVDQGFLDALLAAPVAFDHSGLEDRALELGHLQFEPARPGRQLAFVMARPVRLPCVVSLVSDGIGYLVGLRVEHRVDDLLDLLAHHRVESGLEHDVIELYHFLGHGPCLFPIAVFNVWRLKIVHDAGHVHIQELKSQSAQDFGRYREIVFIDGLCGLTLPSIVSPNINHVVF</sequence>
<reference evidence="1 2" key="1">
    <citation type="submission" date="2014-03" db="EMBL/GenBank/DDBJ databases">
        <title>Genomics of Bifidobacteria.</title>
        <authorList>
            <person name="Ventura M."/>
            <person name="Milani C."/>
            <person name="Lugli G.A."/>
        </authorList>
    </citation>
    <scope>NUCLEOTIDE SEQUENCE [LARGE SCALE GENOMIC DNA]</scope>
    <source>
        <strain evidence="1 2">JCM 13495</strain>
    </source>
</reference>
<accession>A0A087EI82</accession>
<dbReference type="AlphaFoldDB" id="A0A087EI82"/>
<proteinExistence type="predicted"/>
<protein>
    <submittedName>
        <fullName evidence="1">Putative deoxyuridine 5'-triphosphate nucleotidohydrolase</fullName>
    </submittedName>
</protein>
<dbReference type="EMBL" id="JGZU01000004">
    <property type="protein sequence ID" value="KFJ07483.1"/>
    <property type="molecule type" value="Genomic_DNA"/>
</dbReference>
<evidence type="ECO:0000313" key="2">
    <source>
        <dbReference type="Proteomes" id="UP000029080"/>
    </source>
</evidence>